<name>A0AAD2Q0T0_9AGAR</name>
<comment type="caution">
    <text evidence="2">The sequence shown here is derived from an EMBL/GenBank/DDBJ whole genome shotgun (WGS) entry which is preliminary data.</text>
</comment>
<evidence type="ECO:0000313" key="2">
    <source>
        <dbReference type="EMBL" id="CAK5263456.1"/>
    </source>
</evidence>
<organism evidence="2 3">
    <name type="scientific">Mycena citricolor</name>
    <dbReference type="NCBI Taxonomy" id="2018698"/>
    <lineage>
        <taxon>Eukaryota</taxon>
        <taxon>Fungi</taxon>
        <taxon>Dikarya</taxon>
        <taxon>Basidiomycota</taxon>
        <taxon>Agaricomycotina</taxon>
        <taxon>Agaricomycetes</taxon>
        <taxon>Agaricomycetidae</taxon>
        <taxon>Agaricales</taxon>
        <taxon>Marasmiineae</taxon>
        <taxon>Mycenaceae</taxon>
        <taxon>Mycena</taxon>
    </lineage>
</organism>
<accession>A0AAD2Q0T0</accession>
<evidence type="ECO:0000256" key="1">
    <source>
        <dbReference type="SAM" id="MobiDB-lite"/>
    </source>
</evidence>
<sequence length="59" mass="6260">MLLQFCKSLRVGQALNDLNHPECDSASGPLPLELVTMGDDELSGTSTMTAVPRNPMSLG</sequence>
<proteinExistence type="predicted"/>
<keyword evidence="3" id="KW-1185">Reference proteome</keyword>
<evidence type="ECO:0000313" key="3">
    <source>
        <dbReference type="Proteomes" id="UP001295794"/>
    </source>
</evidence>
<dbReference type="EMBL" id="CAVNYO010000040">
    <property type="protein sequence ID" value="CAK5263456.1"/>
    <property type="molecule type" value="Genomic_DNA"/>
</dbReference>
<reference evidence="2" key="1">
    <citation type="submission" date="2023-11" db="EMBL/GenBank/DDBJ databases">
        <authorList>
            <person name="De Vega J J."/>
            <person name="De Vega J J."/>
        </authorList>
    </citation>
    <scope>NUCLEOTIDE SEQUENCE</scope>
</reference>
<protein>
    <submittedName>
        <fullName evidence="2">Uncharacterized protein</fullName>
    </submittedName>
</protein>
<dbReference type="Proteomes" id="UP001295794">
    <property type="component" value="Unassembled WGS sequence"/>
</dbReference>
<dbReference type="AlphaFoldDB" id="A0AAD2Q0T0"/>
<feature type="region of interest" description="Disordered" evidence="1">
    <location>
        <begin position="30"/>
        <end position="59"/>
    </location>
</feature>
<gene>
    <name evidence="2" type="ORF">MYCIT1_LOCUS2912</name>
</gene>